<proteinExistence type="predicted"/>
<evidence type="ECO:0000313" key="2">
    <source>
        <dbReference type="Proteomes" id="UP001246244"/>
    </source>
</evidence>
<dbReference type="RefSeq" id="WP_310574870.1">
    <property type="nucleotide sequence ID" value="NZ_JAVKPK010000009.1"/>
</dbReference>
<evidence type="ECO:0008006" key="3">
    <source>
        <dbReference type="Google" id="ProtNLM"/>
    </source>
</evidence>
<dbReference type="Gene3D" id="2.60.98.40">
    <property type="match status" value="1"/>
</dbReference>
<evidence type="ECO:0000313" key="1">
    <source>
        <dbReference type="EMBL" id="MDR7664842.1"/>
    </source>
</evidence>
<organism evidence="1 2">
    <name type="scientific">Methanosarcina baikalica</name>
    <dbReference type="NCBI Taxonomy" id="3073890"/>
    <lineage>
        <taxon>Archaea</taxon>
        <taxon>Methanobacteriati</taxon>
        <taxon>Methanobacteriota</taxon>
        <taxon>Stenosarchaea group</taxon>
        <taxon>Methanomicrobia</taxon>
        <taxon>Methanosarcinales</taxon>
        <taxon>Methanosarcinaceae</taxon>
        <taxon>Methanosarcina</taxon>
    </lineage>
</organism>
<accession>A0ABU2CZ33</accession>
<sequence>MLENGEEKEEFELHQFQRNRYFYGKLMTVRDFEIEQEYFNGKRYLLNRLIHGKGILCGFSSLELFPEESGEVKIRFRDGGIALDILGREIVVPVDIEKKVMTLEGIPFKKQELIKPAYLYLKYSSVVSELVRAASNPLSCEEVACPNRILEDFEVIATFEYPAENENKKLSVSCTACAEADEKVFFAAVNDDLSINDEESSHRHFLQTRSEEAAMKTSATGVVYFKQPTVNSITSPLIDPKLGTGPIFIQLGLETEENQILTGFAVSGVENGYSGLQLQTIFDASSGKFNVQVIFKDESERRSIRVRWWASRADTRYRTEEVKSDVTLTKYRFVSDPDVKVKLVENGLCESGAKNCMESGVIHGGDHYARIGNDVALNGNPKKLAEIVREQQNKDETKQLYTEWEVGGGWVLKVENFDSTLKPPVVEIKLKFEEQELKSFEVSKGDLITYCEDIAGETGVPLFVTYIDDIYIPGIKSLIGREAKVILKYTWTVSKNFRTLD</sequence>
<name>A0ABU2CZ33_9EURY</name>
<dbReference type="Proteomes" id="UP001246244">
    <property type="component" value="Unassembled WGS sequence"/>
</dbReference>
<reference evidence="2" key="1">
    <citation type="submission" date="2023-07" db="EMBL/GenBank/DDBJ databases">
        <title>Whole-genome sequencing of a new Methanosarcina sp. Z-7115.</title>
        <authorList>
            <person name="Zhilina T.N."/>
            <person name="Merkel A.Y."/>
        </authorList>
    </citation>
    <scope>NUCLEOTIDE SEQUENCE [LARGE SCALE GENOMIC DNA]</scope>
    <source>
        <strain evidence="2">Z-7115</strain>
    </source>
</reference>
<gene>
    <name evidence="1" type="ORF">RG963_03380</name>
</gene>
<dbReference type="EMBL" id="JAVKPK010000009">
    <property type="protein sequence ID" value="MDR7664842.1"/>
    <property type="molecule type" value="Genomic_DNA"/>
</dbReference>
<protein>
    <recommendedName>
        <fullName evidence="3">Tip attachment protein J domain-containing protein</fullName>
    </recommendedName>
</protein>
<comment type="caution">
    <text evidence="1">The sequence shown here is derived from an EMBL/GenBank/DDBJ whole genome shotgun (WGS) entry which is preliminary data.</text>
</comment>
<keyword evidence="2" id="KW-1185">Reference proteome</keyword>